<reference evidence="4" key="1">
    <citation type="submission" date="2022-11" db="EMBL/GenBank/DDBJ databases">
        <authorList>
            <person name="Petersen C."/>
        </authorList>
    </citation>
    <scope>NUCLEOTIDE SEQUENCE</scope>
    <source>
        <strain evidence="4">IBT 26290</strain>
    </source>
</reference>
<dbReference type="PANTHER" id="PTHR10720:SF0">
    <property type="entry name" value="HEME OXYGENASE"/>
    <property type="match status" value="1"/>
</dbReference>
<evidence type="ECO:0000256" key="3">
    <source>
        <dbReference type="ARBA" id="ARBA00023004"/>
    </source>
</evidence>
<keyword evidence="1" id="KW-0349">Heme</keyword>
<dbReference type="GO" id="GO:0004392">
    <property type="term" value="F:heme oxygenase (decyclizing) activity"/>
    <property type="evidence" value="ECO:0007669"/>
    <property type="project" value="InterPro"/>
</dbReference>
<dbReference type="InterPro" id="IPR016084">
    <property type="entry name" value="Haem_Oase-like_multi-hlx"/>
</dbReference>
<dbReference type="PANTHER" id="PTHR10720">
    <property type="entry name" value="HEME OXYGENASE"/>
    <property type="match status" value="1"/>
</dbReference>
<accession>A0A9W9LIG0</accession>
<dbReference type="Gene3D" id="1.20.910.10">
    <property type="entry name" value="Heme oxygenase-like"/>
    <property type="match status" value="1"/>
</dbReference>
<dbReference type="GO" id="GO:0006788">
    <property type="term" value="P:heme oxidation"/>
    <property type="evidence" value="ECO:0007669"/>
    <property type="project" value="InterPro"/>
</dbReference>
<dbReference type="AlphaFoldDB" id="A0A9W9LIG0"/>
<evidence type="ECO:0008006" key="6">
    <source>
        <dbReference type="Google" id="ProtNLM"/>
    </source>
</evidence>
<evidence type="ECO:0000256" key="2">
    <source>
        <dbReference type="ARBA" id="ARBA00022723"/>
    </source>
</evidence>
<evidence type="ECO:0000313" key="5">
    <source>
        <dbReference type="Proteomes" id="UP001149163"/>
    </source>
</evidence>
<dbReference type="GeneID" id="81429417"/>
<keyword evidence="3" id="KW-0408">Iron</keyword>
<dbReference type="InterPro" id="IPR002051">
    <property type="entry name" value="Haem_Oase"/>
</dbReference>
<comment type="caution">
    <text evidence="4">The sequence shown here is derived from an EMBL/GenBank/DDBJ whole genome shotgun (WGS) entry which is preliminary data.</text>
</comment>
<name>A0A9W9LIG0_9EURO</name>
<evidence type="ECO:0000256" key="1">
    <source>
        <dbReference type="ARBA" id="ARBA00022617"/>
    </source>
</evidence>
<dbReference type="GO" id="GO:0046872">
    <property type="term" value="F:metal ion binding"/>
    <property type="evidence" value="ECO:0007669"/>
    <property type="project" value="UniProtKB-KW"/>
</dbReference>
<keyword evidence="2" id="KW-0479">Metal-binding</keyword>
<protein>
    <recommendedName>
        <fullName evidence="6">Heme-binding peroxidase</fullName>
    </recommendedName>
</protein>
<dbReference type="InterPro" id="IPR016053">
    <property type="entry name" value="Haem_Oase-like"/>
</dbReference>
<dbReference type="SUPFAM" id="SSF48613">
    <property type="entry name" value="Heme oxygenase-like"/>
    <property type="match status" value="1"/>
</dbReference>
<dbReference type="OrthoDB" id="652091at2759"/>
<keyword evidence="5" id="KW-1185">Reference proteome</keyword>
<dbReference type="RefSeq" id="XP_056540006.1">
    <property type="nucleotide sequence ID" value="XM_056690241.1"/>
</dbReference>
<sequence length="265" mass="30362">MTTDDLLSKLRTAIKGPHASIHRLNLARIALCLPPRVDGVGLYALGLSRYAELFYEVEAAWASLIGDPGDITYQQAEIIGQEQGGLDPKTRVQTLLRRLYMPELQRTRALKTDLQFLRALDVTRNPDIWESINDWNAGRQVRQEIHRRILDKPHILVAYIWIMYSSMLYGGRVIRAQLLKAGPDFWGLSAAELSPHRRTPCPLSFWQIDDDVGVKVKFRVRVAEVEQFLSSREQQDIFEEARAIFGMFEMLTRSLDEEAKRINAA</sequence>
<dbReference type="Pfam" id="PF01126">
    <property type="entry name" value="Heme_oxygenase"/>
    <property type="match status" value="1"/>
</dbReference>
<proteinExistence type="predicted"/>
<evidence type="ECO:0000313" key="4">
    <source>
        <dbReference type="EMBL" id="KAJ5157017.1"/>
    </source>
</evidence>
<dbReference type="Proteomes" id="UP001149163">
    <property type="component" value="Unassembled WGS sequence"/>
</dbReference>
<dbReference type="EMBL" id="JAPQKN010000006">
    <property type="protein sequence ID" value="KAJ5157017.1"/>
    <property type="molecule type" value="Genomic_DNA"/>
</dbReference>
<organism evidence="4 5">
    <name type="scientific">Penicillium canariense</name>
    <dbReference type="NCBI Taxonomy" id="189055"/>
    <lineage>
        <taxon>Eukaryota</taxon>
        <taxon>Fungi</taxon>
        <taxon>Dikarya</taxon>
        <taxon>Ascomycota</taxon>
        <taxon>Pezizomycotina</taxon>
        <taxon>Eurotiomycetes</taxon>
        <taxon>Eurotiomycetidae</taxon>
        <taxon>Eurotiales</taxon>
        <taxon>Aspergillaceae</taxon>
        <taxon>Penicillium</taxon>
    </lineage>
</organism>
<gene>
    <name evidence="4" type="ORF">N7482_008117</name>
</gene>
<reference evidence="4" key="2">
    <citation type="journal article" date="2023" name="IMA Fungus">
        <title>Comparative genomic study of the Penicillium genus elucidates a diverse pangenome and 15 lateral gene transfer events.</title>
        <authorList>
            <person name="Petersen C."/>
            <person name="Sorensen T."/>
            <person name="Nielsen M.R."/>
            <person name="Sondergaard T.E."/>
            <person name="Sorensen J.L."/>
            <person name="Fitzpatrick D.A."/>
            <person name="Frisvad J.C."/>
            <person name="Nielsen K.L."/>
        </authorList>
    </citation>
    <scope>NUCLEOTIDE SEQUENCE</scope>
    <source>
        <strain evidence="4">IBT 26290</strain>
    </source>
</reference>
<dbReference type="CDD" id="cd19165">
    <property type="entry name" value="HemeO"/>
    <property type="match status" value="1"/>
</dbReference>